<gene>
    <name evidence="1" type="ORF">NYM_LOCUS3393</name>
</gene>
<sequence>MAVFVSSRDALQPGWLLAHLKAIDPSQIRDMRVNLAQVRVWKSAVIITIQVCLFDNAIRYHEDMRV</sequence>
<reference evidence="1" key="1">
    <citation type="submission" date="2019-09" db="EMBL/GenBank/DDBJ databases">
        <authorList>
            <person name="Zhang L."/>
        </authorList>
    </citation>
    <scope>NUCLEOTIDE SEQUENCE</scope>
</reference>
<dbReference type="EMBL" id="LR721774">
    <property type="protein sequence ID" value="VVV48665.1"/>
    <property type="molecule type" value="Genomic_DNA"/>
</dbReference>
<accession>A0A5K0W8Q7</accession>
<organism evidence="1">
    <name type="scientific">Nymphaea colorata</name>
    <name type="common">pocket water lily</name>
    <dbReference type="NCBI Taxonomy" id="210225"/>
    <lineage>
        <taxon>Eukaryota</taxon>
        <taxon>Viridiplantae</taxon>
        <taxon>Streptophyta</taxon>
        <taxon>Embryophyta</taxon>
        <taxon>Tracheophyta</taxon>
        <taxon>Spermatophyta</taxon>
        <taxon>Magnoliopsida</taxon>
        <taxon>Nymphaeales</taxon>
        <taxon>Nymphaeaceae</taxon>
        <taxon>Nymphaea</taxon>
    </lineage>
</organism>
<evidence type="ECO:0000313" key="1">
    <source>
        <dbReference type="EMBL" id="VVV48665.1"/>
    </source>
</evidence>
<dbReference type="AlphaFoldDB" id="A0A5K0W8Q7"/>
<protein>
    <submittedName>
        <fullName evidence="1">Uncharacterized protein</fullName>
    </submittedName>
</protein>
<name>A0A5K0W8Q7_9MAGN</name>
<proteinExistence type="predicted"/>